<sequence>MILSPHFDDAALSLAGLIGQLPGPVTVVTVYGGEPASHHPVSWWDSVCGFSTAREAYRARRTEDARACELLGVESVVLDHPDGPYGDGGELTAIDACLAELPSDALLLIPIATNQPDHEKVRDRALAVAAKLGRAVPSVYADLPYTGHLDEWGTAGADQALGRSHGCGLAYQDMTSRHVLRVEHDLTLTDDQWALKREAVLCYGSQLAPLAADHGMLLARKGPLRAERVWAVEPVEPTAGNGENDRNGGEIKGS</sequence>
<dbReference type="GO" id="GO:0016137">
    <property type="term" value="P:glycoside metabolic process"/>
    <property type="evidence" value="ECO:0007669"/>
    <property type="project" value="UniProtKB-ARBA"/>
</dbReference>
<evidence type="ECO:0000256" key="1">
    <source>
        <dbReference type="ARBA" id="ARBA00022833"/>
    </source>
</evidence>
<gene>
    <name evidence="3" type="ORF">BBN63_33920</name>
</gene>
<evidence type="ECO:0000313" key="4">
    <source>
        <dbReference type="Proteomes" id="UP000189677"/>
    </source>
</evidence>
<dbReference type="AlphaFoldDB" id="A0A1U9R4M3"/>
<dbReference type="Proteomes" id="UP000189677">
    <property type="component" value="Chromosome"/>
</dbReference>
<keyword evidence="1" id="KW-0862">Zinc</keyword>
<dbReference type="SUPFAM" id="SSF102588">
    <property type="entry name" value="LmbE-like"/>
    <property type="match status" value="1"/>
</dbReference>
<proteinExistence type="predicted"/>
<organism evidence="3 4">
    <name type="scientific">Streptomyces niveus</name>
    <name type="common">Streptomyces spheroides</name>
    <dbReference type="NCBI Taxonomy" id="193462"/>
    <lineage>
        <taxon>Bacteria</taxon>
        <taxon>Bacillati</taxon>
        <taxon>Actinomycetota</taxon>
        <taxon>Actinomycetes</taxon>
        <taxon>Kitasatosporales</taxon>
        <taxon>Streptomycetaceae</taxon>
        <taxon>Streptomyces</taxon>
    </lineage>
</organism>
<dbReference type="EMBL" id="CP018047">
    <property type="protein sequence ID" value="AQU71448.1"/>
    <property type="molecule type" value="Genomic_DNA"/>
</dbReference>
<dbReference type="Gene3D" id="3.40.50.10320">
    <property type="entry name" value="LmbE-like"/>
    <property type="match status" value="1"/>
</dbReference>
<dbReference type="KEGG" id="snw:BBN63_33920"/>
<feature type="compositionally biased region" description="Basic and acidic residues" evidence="2">
    <location>
        <begin position="243"/>
        <end position="254"/>
    </location>
</feature>
<name>A0A1U9R4M3_STRNV</name>
<dbReference type="InterPro" id="IPR024078">
    <property type="entry name" value="LmbE-like_dom_sf"/>
</dbReference>
<evidence type="ECO:0000313" key="3">
    <source>
        <dbReference type="EMBL" id="AQU71448.1"/>
    </source>
</evidence>
<accession>A0A1U9R4M3</accession>
<dbReference type="InterPro" id="IPR003737">
    <property type="entry name" value="GlcNAc_PI_deacetylase-related"/>
</dbReference>
<evidence type="ECO:0000256" key="2">
    <source>
        <dbReference type="SAM" id="MobiDB-lite"/>
    </source>
</evidence>
<feature type="region of interest" description="Disordered" evidence="2">
    <location>
        <begin position="235"/>
        <end position="254"/>
    </location>
</feature>
<keyword evidence="4" id="KW-1185">Reference proteome</keyword>
<reference evidence="3 4" key="1">
    <citation type="submission" date="2016-11" db="EMBL/GenBank/DDBJ databases">
        <title>Complete genome sequence of Streptomyces niveus SCSIO 3406.</title>
        <authorList>
            <person name="Zhu Q."/>
            <person name="Cheng W."/>
            <person name="Song Y."/>
            <person name="Li Q."/>
            <person name="Ju J."/>
        </authorList>
    </citation>
    <scope>NUCLEOTIDE SEQUENCE [LARGE SCALE GENOMIC DNA]</scope>
    <source>
        <strain evidence="3 4">SCSIO 3406</strain>
    </source>
</reference>
<dbReference type="Pfam" id="PF02585">
    <property type="entry name" value="PIG-L"/>
    <property type="match status" value="1"/>
</dbReference>
<protein>
    <submittedName>
        <fullName evidence="3">PIG-L family deacetylase</fullName>
    </submittedName>
</protein>